<evidence type="ECO:0000313" key="3">
    <source>
        <dbReference type="EMBL" id="KAH7365432.1"/>
    </source>
</evidence>
<dbReference type="EMBL" id="CM035423">
    <property type="protein sequence ID" value="KAH7365434.1"/>
    <property type="molecule type" value="Genomic_DNA"/>
</dbReference>
<name>A0A8T2SQD5_CERRI</name>
<dbReference type="PANTHER" id="PTHR11200:SF275">
    <property type="entry name" value="LD06095P"/>
    <property type="match status" value="1"/>
</dbReference>
<dbReference type="EMBL" id="CM035423">
    <property type="protein sequence ID" value="KAH7365433.1"/>
    <property type="molecule type" value="Genomic_DNA"/>
</dbReference>
<keyword evidence="4" id="KW-1185">Reference proteome</keyword>
<dbReference type="Proteomes" id="UP000825935">
    <property type="component" value="Chromosome 18"/>
</dbReference>
<comment type="similarity">
    <text evidence="1">Belongs to the inositol polyphosphate 5-phosphatase family.</text>
</comment>
<organism evidence="3 4">
    <name type="scientific">Ceratopteris richardii</name>
    <name type="common">Triangle waterfern</name>
    <dbReference type="NCBI Taxonomy" id="49495"/>
    <lineage>
        <taxon>Eukaryota</taxon>
        <taxon>Viridiplantae</taxon>
        <taxon>Streptophyta</taxon>
        <taxon>Embryophyta</taxon>
        <taxon>Tracheophyta</taxon>
        <taxon>Polypodiopsida</taxon>
        <taxon>Polypodiidae</taxon>
        <taxon>Polypodiales</taxon>
        <taxon>Pteridineae</taxon>
        <taxon>Pteridaceae</taxon>
        <taxon>Parkerioideae</taxon>
        <taxon>Ceratopteris</taxon>
    </lineage>
</organism>
<dbReference type="InterPro" id="IPR036691">
    <property type="entry name" value="Endo/exonu/phosph_ase_sf"/>
</dbReference>
<dbReference type="GO" id="GO:0034485">
    <property type="term" value="F:phosphatidylinositol-3,4,5-trisphosphate 5-phosphatase activity"/>
    <property type="evidence" value="ECO:0007669"/>
    <property type="project" value="TreeGrafter"/>
</dbReference>
<dbReference type="GO" id="GO:0004439">
    <property type="term" value="F:phosphatidylinositol-4,5-bisphosphate 5-phosphatase activity"/>
    <property type="evidence" value="ECO:0007669"/>
    <property type="project" value="TreeGrafter"/>
</dbReference>
<dbReference type="PANTHER" id="PTHR11200">
    <property type="entry name" value="INOSITOL 5-PHOSPHATASE"/>
    <property type="match status" value="1"/>
</dbReference>
<gene>
    <name evidence="3" type="ORF">KP509_18G028100</name>
</gene>
<dbReference type="SUPFAM" id="SSF56219">
    <property type="entry name" value="DNase I-like"/>
    <property type="match status" value="1"/>
</dbReference>
<dbReference type="EMBL" id="CM035423">
    <property type="protein sequence ID" value="KAH7365435.1"/>
    <property type="molecule type" value="Genomic_DNA"/>
</dbReference>
<dbReference type="OMA" id="IMWISSA"/>
<proteinExistence type="inferred from homology"/>
<dbReference type="InterPro" id="IPR046985">
    <property type="entry name" value="IP5"/>
</dbReference>
<dbReference type="Gene3D" id="3.60.10.10">
    <property type="entry name" value="Endonuclease/exonuclease/phosphatase"/>
    <property type="match status" value="1"/>
</dbReference>
<sequence length="502" mass="55939">MGNCMCKYTCSGEGGEPRVWACCAKIAGRLNEPTNLRSLILINNDKVQKELEVCSKESLRESSDIDGGCSSFHLQYSHRTNGSVLQIGLPPNISNNNSSNLRDKVDGLPEADFFTLDALSSRLEVTSSWPFCPSQQKQLLLNSRQQLRDCFDITAFVNGCERHTIERLKLSISRTHLRVYVVTWNMNGKKSALQDLIKLASSLVNDQYDLFVVGLQEVPSCDAENLLLGAFGEGHSIVATATMMSLQLFIVCRKILLPHFEDVKVDKVGGGGFGAVVRRQKGAVAVSLKFKEAAFLFIASHLSPHEGNVEERNSQFQRISQSLFSSRSTSPRISSCLNASFVEDCAPSSSGNETFNYTGGLHLASPPSTPSSAVEDSDLVVWLGDLNYRIQDHRSLVDALINQNLYKPLWNKDQLSREIERGHVFKGFREGPLYFRPTYKYDVGTDNYDTSPKERVPSWTDRILYKVKAGSIKVNVCDYDAIDFIKSSDHRPVKAVFTLSPR</sequence>
<dbReference type="AlphaFoldDB" id="A0A8T2SQD5"/>
<reference evidence="3" key="1">
    <citation type="submission" date="2021-08" db="EMBL/GenBank/DDBJ databases">
        <title>WGS assembly of Ceratopteris richardii.</title>
        <authorList>
            <person name="Marchant D.B."/>
            <person name="Chen G."/>
            <person name="Jenkins J."/>
            <person name="Shu S."/>
            <person name="Leebens-Mack J."/>
            <person name="Grimwood J."/>
            <person name="Schmutz J."/>
            <person name="Soltis P."/>
            <person name="Soltis D."/>
            <person name="Chen Z.-H."/>
        </authorList>
    </citation>
    <scope>NUCLEOTIDE SEQUENCE</scope>
    <source>
        <strain evidence="3">Whitten #5841</strain>
        <tissue evidence="3">Leaf</tissue>
    </source>
</reference>
<protein>
    <recommendedName>
        <fullName evidence="2">Inositol polyphosphate-related phosphatase domain-containing protein</fullName>
    </recommendedName>
</protein>
<comment type="caution">
    <text evidence="3">The sequence shown here is derived from an EMBL/GenBank/DDBJ whole genome shotgun (WGS) entry which is preliminary data.</text>
</comment>
<dbReference type="GO" id="GO:0046856">
    <property type="term" value="P:phosphatidylinositol dephosphorylation"/>
    <property type="evidence" value="ECO:0007669"/>
    <property type="project" value="InterPro"/>
</dbReference>
<dbReference type="SMART" id="SM00128">
    <property type="entry name" value="IPPc"/>
    <property type="match status" value="1"/>
</dbReference>
<feature type="domain" description="Inositol polyphosphate-related phosphatase" evidence="2">
    <location>
        <begin position="175"/>
        <end position="502"/>
    </location>
</feature>
<dbReference type="GO" id="GO:0005886">
    <property type="term" value="C:plasma membrane"/>
    <property type="evidence" value="ECO:0007669"/>
    <property type="project" value="TreeGrafter"/>
</dbReference>
<evidence type="ECO:0000259" key="2">
    <source>
        <dbReference type="SMART" id="SM00128"/>
    </source>
</evidence>
<evidence type="ECO:0000256" key="1">
    <source>
        <dbReference type="ARBA" id="ARBA00010768"/>
    </source>
</evidence>
<dbReference type="EMBL" id="CM035423">
    <property type="protein sequence ID" value="KAH7365437.1"/>
    <property type="molecule type" value="Genomic_DNA"/>
</dbReference>
<dbReference type="InterPro" id="IPR000300">
    <property type="entry name" value="IPPc"/>
</dbReference>
<dbReference type="GO" id="GO:0043813">
    <property type="term" value="F:phosphatidylinositol-3,5-bisphosphate 5-phosphatase activity"/>
    <property type="evidence" value="ECO:0007669"/>
    <property type="project" value="TreeGrafter"/>
</dbReference>
<accession>A0A8T2SQD5</accession>
<dbReference type="OrthoDB" id="405996at2759"/>
<dbReference type="Pfam" id="PF22669">
    <property type="entry name" value="Exo_endo_phos2"/>
    <property type="match status" value="1"/>
</dbReference>
<dbReference type="EMBL" id="CM035423">
    <property type="protein sequence ID" value="KAH7365432.1"/>
    <property type="molecule type" value="Genomic_DNA"/>
</dbReference>
<evidence type="ECO:0000313" key="4">
    <source>
        <dbReference type="Proteomes" id="UP000825935"/>
    </source>
</evidence>